<reference evidence="2" key="1">
    <citation type="submission" date="2014-11" db="EMBL/GenBank/DDBJ databases">
        <authorList>
            <person name="Otto D Thomas"/>
            <person name="Naeem Raeece"/>
        </authorList>
    </citation>
    <scope>NUCLEOTIDE SEQUENCE</scope>
</reference>
<feature type="region of interest" description="Disordered" evidence="1">
    <location>
        <begin position="15"/>
        <end position="94"/>
    </location>
</feature>
<feature type="compositionally biased region" description="Gly residues" evidence="1">
    <location>
        <begin position="15"/>
        <end position="24"/>
    </location>
</feature>
<name>A0A0G4GTK2_9ALVE</name>
<dbReference type="VEuPathDB" id="CryptoDB:Cvel_23270"/>
<evidence type="ECO:0000313" key="2">
    <source>
        <dbReference type="EMBL" id="CEM33828.1"/>
    </source>
</evidence>
<feature type="compositionally biased region" description="Gly residues" evidence="1">
    <location>
        <begin position="47"/>
        <end position="56"/>
    </location>
</feature>
<accession>A0A0G4GTK2</accession>
<gene>
    <name evidence="2" type="ORF">Cvel_23270</name>
</gene>
<protein>
    <submittedName>
        <fullName evidence="2">Uncharacterized protein</fullName>
    </submittedName>
</protein>
<dbReference type="AlphaFoldDB" id="A0A0G4GTK2"/>
<sequence length="94" mass="9831">MPRLLPAPAKFLTGIGKGKAGYGGRGRRGDNGEGGRGRERGGKRGRGGLLRGGGPGQIESRLAKSIRNTSEGTPVLWRPSGFFGYRSSPSQYGS</sequence>
<dbReference type="EMBL" id="CDMZ01001523">
    <property type="protein sequence ID" value="CEM33828.1"/>
    <property type="molecule type" value="Genomic_DNA"/>
</dbReference>
<proteinExistence type="predicted"/>
<feature type="compositionally biased region" description="Basic and acidic residues" evidence="1">
    <location>
        <begin position="27"/>
        <end position="42"/>
    </location>
</feature>
<evidence type="ECO:0000256" key="1">
    <source>
        <dbReference type="SAM" id="MobiDB-lite"/>
    </source>
</evidence>
<organism evidence="2">
    <name type="scientific">Chromera velia CCMP2878</name>
    <dbReference type="NCBI Taxonomy" id="1169474"/>
    <lineage>
        <taxon>Eukaryota</taxon>
        <taxon>Sar</taxon>
        <taxon>Alveolata</taxon>
        <taxon>Colpodellida</taxon>
        <taxon>Chromeraceae</taxon>
        <taxon>Chromera</taxon>
    </lineage>
</organism>